<protein>
    <submittedName>
        <fullName evidence="3">Leucine-rich repeat and coiled-coil domain-containing protein 1</fullName>
    </submittedName>
</protein>
<dbReference type="Proteomes" id="UP000037460">
    <property type="component" value="Unassembled WGS sequence"/>
</dbReference>
<dbReference type="InterPro" id="IPR032675">
    <property type="entry name" value="LRR_dom_sf"/>
</dbReference>
<name>A0A0M0J311_9EUKA</name>
<gene>
    <name evidence="3" type="ORF">Ctob_000434</name>
</gene>
<keyword evidence="2" id="KW-0677">Repeat</keyword>
<accession>A0A0M0J311</accession>
<dbReference type="SMART" id="SM00369">
    <property type="entry name" value="LRR_TYP"/>
    <property type="match status" value="3"/>
</dbReference>
<dbReference type="SMART" id="SM00365">
    <property type="entry name" value="LRR_SD22"/>
    <property type="match status" value="4"/>
</dbReference>
<organism evidence="3 4">
    <name type="scientific">Chrysochromulina tobinii</name>
    <dbReference type="NCBI Taxonomy" id="1460289"/>
    <lineage>
        <taxon>Eukaryota</taxon>
        <taxon>Haptista</taxon>
        <taxon>Haptophyta</taxon>
        <taxon>Prymnesiophyceae</taxon>
        <taxon>Prymnesiales</taxon>
        <taxon>Chrysochromulinaceae</taxon>
        <taxon>Chrysochromulina</taxon>
    </lineage>
</organism>
<dbReference type="PANTHER" id="PTHR15454:SF34">
    <property type="entry name" value="LEUCINE-RICH REPEAT AND COILED-COIL DOMAIN-CONTAINING PROTEIN 1"/>
    <property type="match status" value="1"/>
</dbReference>
<sequence>MASAASGPHDQISELSLYDAGIVSLAELSDLPRMTALRSLNLHCNRIEAISNLESLGGLTYLNLSSNHIEAMTNLHGLVRLQTLDLSCNRVRIVDGLATLRSLRRLLLAYNRITSLAGLVQCHGGQLAHFEAYGNRIALIREAEYLRGLPMLAEVVLRRHGQDNPVCREPGYREKVLTLLPGLQTLDDESTTGTAPVPDRPGAAYACALEALSQPMPSASAAAHAPAELARTEQAKAKAKAMDAEVPVRVTEVAATVASVVVASVVAAESRVFAP</sequence>
<dbReference type="PANTHER" id="PTHR15454">
    <property type="entry name" value="NISCHARIN RELATED"/>
    <property type="match status" value="1"/>
</dbReference>
<dbReference type="PROSITE" id="PS51450">
    <property type="entry name" value="LRR"/>
    <property type="match status" value="4"/>
</dbReference>
<comment type="caution">
    <text evidence="3">The sequence shown here is derived from an EMBL/GenBank/DDBJ whole genome shotgun (WGS) entry which is preliminary data.</text>
</comment>
<dbReference type="EMBL" id="JWZX01003401">
    <property type="protein sequence ID" value="KOO20931.1"/>
    <property type="molecule type" value="Genomic_DNA"/>
</dbReference>
<dbReference type="Gene3D" id="3.80.10.10">
    <property type="entry name" value="Ribonuclease Inhibitor"/>
    <property type="match status" value="2"/>
</dbReference>
<dbReference type="Pfam" id="PF14580">
    <property type="entry name" value="LRR_9"/>
    <property type="match status" value="1"/>
</dbReference>
<keyword evidence="1" id="KW-0433">Leucine-rich repeat</keyword>
<evidence type="ECO:0000256" key="2">
    <source>
        <dbReference type="ARBA" id="ARBA00022737"/>
    </source>
</evidence>
<dbReference type="InterPro" id="IPR003591">
    <property type="entry name" value="Leu-rich_rpt_typical-subtyp"/>
</dbReference>
<keyword evidence="4" id="KW-1185">Reference proteome</keyword>
<evidence type="ECO:0000256" key="1">
    <source>
        <dbReference type="ARBA" id="ARBA00022614"/>
    </source>
</evidence>
<evidence type="ECO:0000313" key="4">
    <source>
        <dbReference type="Proteomes" id="UP000037460"/>
    </source>
</evidence>
<dbReference type="InterPro" id="IPR001611">
    <property type="entry name" value="Leu-rich_rpt"/>
</dbReference>
<proteinExistence type="predicted"/>
<dbReference type="OrthoDB" id="7451790at2759"/>
<evidence type="ECO:0000313" key="3">
    <source>
        <dbReference type="EMBL" id="KOO20931.1"/>
    </source>
</evidence>
<dbReference type="SUPFAM" id="SSF52075">
    <property type="entry name" value="Outer arm dynein light chain 1"/>
    <property type="match status" value="1"/>
</dbReference>
<dbReference type="AlphaFoldDB" id="A0A0M0J311"/>
<dbReference type="GO" id="GO:0005737">
    <property type="term" value="C:cytoplasm"/>
    <property type="evidence" value="ECO:0007669"/>
    <property type="project" value="TreeGrafter"/>
</dbReference>
<reference evidence="4" key="1">
    <citation type="journal article" date="2015" name="PLoS Genet.">
        <title>Genome Sequence and Transcriptome Analyses of Chrysochromulina tobin: Metabolic Tools for Enhanced Algal Fitness in the Prominent Order Prymnesiales (Haptophyceae).</title>
        <authorList>
            <person name="Hovde B.T."/>
            <person name="Deodato C.R."/>
            <person name="Hunsperger H.M."/>
            <person name="Ryken S.A."/>
            <person name="Yost W."/>
            <person name="Jha R.K."/>
            <person name="Patterson J."/>
            <person name="Monnat R.J. Jr."/>
            <person name="Barlow S.B."/>
            <person name="Starkenburg S.R."/>
            <person name="Cattolico R.A."/>
        </authorList>
    </citation>
    <scope>NUCLEOTIDE SEQUENCE</scope>
    <source>
        <strain evidence="4">CCMP291</strain>
    </source>
</reference>